<name>A0A368XRN6_9BACI</name>
<protein>
    <submittedName>
        <fullName evidence="1">Uncharacterized protein</fullName>
    </submittedName>
</protein>
<keyword evidence="2" id="KW-1185">Reference proteome</keyword>
<dbReference type="RefSeq" id="WP_114352622.1">
    <property type="nucleotide sequence ID" value="NZ_QPJJ01000006.1"/>
</dbReference>
<evidence type="ECO:0000313" key="1">
    <source>
        <dbReference type="EMBL" id="RCW70623.1"/>
    </source>
</evidence>
<gene>
    <name evidence="1" type="ORF">DFR57_10620</name>
</gene>
<reference evidence="1 2" key="1">
    <citation type="submission" date="2018-07" db="EMBL/GenBank/DDBJ databases">
        <title>Genomic Encyclopedia of Type Strains, Phase IV (KMG-IV): sequencing the most valuable type-strain genomes for metagenomic binning, comparative biology and taxonomic classification.</title>
        <authorList>
            <person name="Goeker M."/>
        </authorList>
    </citation>
    <scope>NUCLEOTIDE SEQUENCE [LARGE SCALE GENOMIC DNA]</scope>
    <source>
        <strain evidence="1 2">DSM 27696</strain>
    </source>
</reference>
<proteinExistence type="predicted"/>
<evidence type="ECO:0000313" key="2">
    <source>
        <dbReference type="Proteomes" id="UP000252585"/>
    </source>
</evidence>
<dbReference type="EMBL" id="QPJJ01000006">
    <property type="protein sequence ID" value="RCW70623.1"/>
    <property type="molecule type" value="Genomic_DNA"/>
</dbReference>
<dbReference type="AlphaFoldDB" id="A0A368XRN6"/>
<organism evidence="1 2">
    <name type="scientific">Saliterribacillus persicus</name>
    <dbReference type="NCBI Taxonomy" id="930114"/>
    <lineage>
        <taxon>Bacteria</taxon>
        <taxon>Bacillati</taxon>
        <taxon>Bacillota</taxon>
        <taxon>Bacilli</taxon>
        <taxon>Bacillales</taxon>
        <taxon>Bacillaceae</taxon>
        <taxon>Saliterribacillus</taxon>
    </lineage>
</organism>
<comment type="caution">
    <text evidence="1">The sequence shown here is derived from an EMBL/GenBank/DDBJ whole genome shotgun (WGS) entry which is preliminary data.</text>
</comment>
<accession>A0A368XRN6</accession>
<sequence>MADNKSCEEINKPKPPVTVKKKNTIFEADFSSSKDFIVETYFDINGTFKGLKAIQREAKKAAAALKELDETKRFICPSCGLISLDIVTVYADNRLAYYDKKCMECG</sequence>
<dbReference type="Proteomes" id="UP000252585">
    <property type="component" value="Unassembled WGS sequence"/>
</dbReference>